<accession>A0ACB5SXC9</accession>
<dbReference type="EMBL" id="BSXS01000950">
    <property type="protein sequence ID" value="GME74532.1"/>
    <property type="molecule type" value="Genomic_DNA"/>
</dbReference>
<protein>
    <submittedName>
        <fullName evidence="1">Unnamed protein product</fullName>
    </submittedName>
</protein>
<comment type="caution">
    <text evidence="1">The sequence shown here is derived from an EMBL/GenBank/DDBJ whole genome shotgun (WGS) entry which is preliminary data.</text>
</comment>
<dbReference type="Proteomes" id="UP001165064">
    <property type="component" value="Unassembled WGS sequence"/>
</dbReference>
<reference evidence="1" key="1">
    <citation type="submission" date="2023-04" db="EMBL/GenBank/DDBJ databases">
        <title>Ambrosiozyma monospora NBRC 10751.</title>
        <authorList>
            <person name="Ichikawa N."/>
            <person name="Sato H."/>
            <person name="Tonouchi N."/>
        </authorList>
    </citation>
    <scope>NUCLEOTIDE SEQUENCE</scope>
    <source>
        <strain evidence="1">NBRC 10751</strain>
    </source>
</reference>
<proteinExistence type="predicted"/>
<sequence length="337" mass="36485">MAPIPTLLTSLLASSAFICTRTHIDQDDERVVTTCNKWSTSVSASTSTLTLNPDLSATSVIITSTYSLTDVISTPAFTSVSTPTTIVVETPNALIVARDEPVFDEDAWYQEALDEMYPNGWIDPFEEGSSSNDEENDVEPVAIEVTELSDEADIVAGVDVNEDAWNNSGAETQDATSTDLEDDDDDDDDDDDEDELSTETDQETVVTKTNSAVKPTALAPLAETAKKINIEDEVKKSPKSGNLLQRAIRKALHISSTPKPAPAPASVPVALSIDDFEVVSTSNGTSLFDEKEKADIISAYNQAKMNPERKKKETSGVLSCVLFMVVMFCVLFPTLEK</sequence>
<gene>
    <name evidence="1" type="ORF">Amon02_000179900</name>
</gene>
<evidence type="ECO:0000313" key="2">
    <source>
        <dbReference type="Proteomes" id="UP001165064"/>
    </source>
</evidence>
<keyword evidence="2" id="KW-1185">Reference proteome</keyword>
<name>A0ACB5SXC9_AMBMO</name>
<organism evidence="1 2">
    <name type="scientific">Ambrosiozyma monospora</name>
    <name type="common">Yeast</name>
    <name type="synonym">Endomycopsis monosporus</name>
    <dbReference type="NCBI Taxonomy" id="43982"/>
    <lineage>
        <taxon>Eukaryota</taxon>
        <taxon>Fungi</taxon>
        <taxon>Dikarya</taxon>
        <taxon>Ascomycota</taxon>
        <taxon>Saccharomycotina</taxon>
        <taxon>Pichiomycetes</taxon>
        <taxon>Pichiales</taxon>
        <taxon>Pichiaceae</taxon>
        <taxon>Ambrosiozyma</taxon>
    </lineage>
</organism>
<evidence type="ECO:0000313" key="1">
    <source>
        <dbReference type="EMBL" id="GME74532.1"/>
    </source>
</evidence>